<feature type="transmembrane region" description="Helical" evidence="1">
    <location>
        <begin position="24"/>
        <end position="48"/>
    </location>
</feature>
<protein>
    <recommendedName>
        <fullName evidence="4">Fimbrial assembly protein</fullName>
    </recommendedName>
</protein>
<keyword evidence="1" id="KW-0812">Transmembrane</keyword>
<evidence type="ECO:0000313" key="3">
    <source>
        <dbReference type="Proteomes" id="UP000176424"/>
    </source>
</evidence>
<gene>
    <name evidence="2" type="ORF">A2397_02870</name>
</gene>
<evidence type="ECO:0000313" key="2">
    <source>
        <dbReference type="EMBL" id="OGD09252.1"/>
    </source>
</evidence>
<proteinExistence type="predicted"/>
<keyword evidence="1" id="KW-0472">Membrane</keyword>
<keyword evidence="1" id="KW-1133">Transmembrane helix</keyword>
<dbReference type="EMBL" id="MEXR01000035">
    <property type="protein sequence ID" value="OGD09252.1"/>
    <property type="molecule type" value="Genomic_DNA"/>
</dbReference>
<organism evidence="2 3">
    <name type="scientific">Candidatus Amesbacteria bacterium RIFOXYB1_FULL_44_23</name>
    <dbReference type="NCBI Taxonomy" id="1797263"/>
    <lineage>
        <taxon>Bacteria</taxon>
        <taxon>Candidatus Amesiibacteriota</taxon>
    </lineage>
</organism>
<reference evidence="2 3" key="1">
    <citation type="journal article" date="2016" name="Nat. Commun.">
        <title>Thousands of microbial genomes shed light on interconnected biogeochemical processes in an aquifer system.</title>
        <authorList>
            <person name="Anantharaman K."/>
            <person name="Brown C.T."/>
            <person name="Hug L.A."/>
            <person name="Sharon I."/>
            <person name="Castelle C.J."/>
            <person name="Probst A.J."/>
            <person name="Thomas B.C."/>
            <person name="Singh A."/>
            <person name="Wilkins M.J."/>
            <person name="Karaoz U."/>
            <person name="Brodie E.L."/>
            <person name="Williams K.H."/>
            <person name="Hubbard S.S."/>
            <person name="Banfield J.F."/>
        </authorList>
    </citation>
    <scope>NUCLEOTIDE SEQUENCE [LARGE SCALE GENOMIC DNA]</scope>
</reference>
<evidence type="ECO:0008006" key="4">
    <source>
        <dbReference type="Google" id="ProtNLM"/>
    </source>
</evidence>
<comment type="caution">
    <text evidence="2">The sequence shown here is derived from an EMBL/GenBank/DDBJ whole genome shotgun (WGS) entry which is preliminary data.</text>
</comment>
<dbReference type="STRING" id="1797263.A2397_02870"/>
<dbReference type="AlphaFoldDB" id="A0A1F4ZS79"/>
<name>A0A1F4ZS79_9BACT</name>
<sequence>MSAPSPKVNLLPPSDFESSFWGRFLKWAVTTGRYIIILTELVVILAFLSRFKLDEDLRNLNEQINGQVSFLQLQEGQQQEFLAVQKKVRLVEQILNTRGEVVDALDYLEQTVPVEITMKVRSVSPKGLAISAVTLDERVMGQLLASMSADLKWASVDVSALTNDSINGIRFRLTAEKAN</sequence>
<evidence type="ECO:0000256" key="1">
    <source>
        <dbReference type="SAM" id="Phobius"/>
    </source>
</evidence>
<accession>A0A1F4ZS79</accession>
<dbReference type="Proteomes" id="UP000176424">
    <property type="component" value="Unassembled WGS sequence"/>
</dbReference>